<dbReference type="EMBL" id="FLUO01000001">
    <property type="protein sequence ID" value="SBV97828.1"/>
    <property type="molecule type" value="Genomic_DNA"/>
</dbReference>
<keyword evidence="2" id="KW-0378">Hydrolase</keyword>
<dbReference type="Pfam" id="PF13279">
    <property type="entry name" value="4HBT_2"/>
    <property type="match status" value="1"/>
</dbReference>
<dbReference type="Gene3D" id="3.10.129.10">
    <property type="entry name" value="Hotdog Thioesterase"/>
    <property type="match status" value="1"/>
</dbReference>
<proteinExistence type="inferred from homology"/>
<organism evidence="3">
    <name type="scientific">uncultured Alphaproteobacteria bacterium</name>
    <dbReference type="NCBI Taxonomy" id="91750"/>
    <lineage>
        <taxon>Bacteria</taxon>
        <taxon>Pseudomonadati</taxon>
        <taxon>Pseudomonadota</taxon>
        <taxon>Alphaproteobacteria</taxon>
        <taxon>environmental samples</taxon>
    </lineage>
</organism>
<comment type="similarity">
    <text evidence="1">Belongs to the 4-hydroxybenzoyl-CoA thioesterase family.</text>
</comment>
<reference evidence="3" key="1">
    <citation type="submission" date="2016-04" db="EMBL/GenBank/DDBJ databases">
        <authorList>
            <person name="Evans L.H."/>
            <person name="Alamgir A."/>
            <person name="Owens N."/>
            <person name="Weber N.D."/>
            <person name="Virtaneva K."/>
            <person name="Barbian K."/>
            <person name="Babar A."/>
            <person name="Rosenke K."/>
        </authorList>
    </citation>
    <scope>NUCLEOTIDE SEQUENCE</scope>
    <source>
        <strain evidence="3">86</strain>
    </source>
</reference>
<dbReference type="PANTHER" id="PTHR31793">
    <property type="entry name" value="4-HYDROXYBENZOYL-COA THIOESTERASE FAMILY MEMBER"/>
    <property type="match status" value="1"/>
</dbReference>
<evidence type="ECO:0000256" key="1">
    <source>
        <dbReference type="ARBA" id="ARBA00005953"/>
    </source>
</evidence>
<protein>
    <submittedName>
        <fullName evidence="3">Thioesterase superfamily (Modular protein)</fullName>
    </submittedName>
</protein>
<gene>
    <name evidence="3" type="ORF">KL86APRO_10935</name>
</gene>
<dbReference type="InterPro" id="IPR029069">
    <property type="entry name" value="HotDog_dom_sf"/>
</dbReference>
<dbReference type="AlphaFoldDB" id="A0A212JEH6"/>
<accession>A0A212JEH6</accession>
<evidence type="ECO:0000313" key="3">
    <source>
        <dbReference type="EMBL" id="SBV97828.1"/>
    </source>
</evidence>
<name>A0A212JEH6_9PROT</name>
<dbReference type="GO" id="GO:0047617">
    <property type="term" value="F:fatty acyl-CoA hydrolase activity"/>
    <property type="evidence" value="ECO:0007669"/>
    <property type="project" value="TreeGrafter"/>
</dbReference>
<evidence type="ECO:0000256" key="2">
    <source>
        <dbReference type="ARBA" id="ARBA00022801"/>
    </source>
</evidence>
<dbReference type="SUPFAM" id="SSF54637">
    <property type="entry name" value="Thioesterase/thiol ester dehydrase-isomerase"/>
    <property type="match status" value="1"/>
</dbReference>
<sequence length="176" mass="19891">MTAHQAGNPVIPLAAHGGAENTNAQAKIAERREAYPFSTQIVLRWSDFDMMGHVNNVQYMRFFECVVVEFFRSHDVFPHASTVTAFAAENMCRFVKPLNYPLHAVEVRMRVERLGKSSVRFGFALFRKDEEAPSALGYWVHVFIDRESFRSAPMPEQSRAVFAKYLVDGAWTGAGA</sequence>
<dbReference type="InterPro" id="IPR050563">
    <property type="entry name" value="4-hydroxybenzoyl-CoA_TE"/>
</dbReference>
<dbReference type="CDD" id="cd00586">
    <property type="entry name" value="4HBT"/>
    <property type="match status" value="1"/>
</dbReference>
<dbReference type="PANTHER" id="PTHR31793:SF27">
    <property type="entry name" value="NOVEL THIOESTERASE SUPERFAMILY DOMAIN AND SAPOSIN A-TYPE DOMAIN CONTAINING PROTEIN (0610012H03RIK)"/>
    <property type="match status" value="1"/>
</dbReference>